<evidence type="ECO:0000256" key="1">
    <source>
        <dbReference type="SAM" id="MobiDB-lite"/>
    </source>
</evidence>
<evidence type="ECO:0008006" key="3">
    <source>
        <dbReference type="Google" id="ProtNLM"/>
    </source>
</evidence>
<evidence type="ECO:0000313" key="2">
    <source>
        <dbReference type="EMBL" id="EXK26019.1"/>
    </source>
</evidence>
<feature type="compositionally biased region" description="Acidic residues" evidence="1">
    <location>
        <begin position="337"/>
        <end position="371"/>
    </location>
</feature>
<dbReference type="PANTHER" id="PTHR35711">
    <property type="entry name" value="EXPRESSED PROTEIN"/>
    <property type="match status" value="1"/>
</dbReference>
<reference evidence="2" key="1">
    <citation type="submission" date="2012-04" db="EMBL/GenBank/DDBJ databases">
        <title>The Genome Sequence of Fusarium oxysporum melonis.</title>
        <authorList>
            <consortium name="The Broad Institute Genome Sequencing Platform"/>
            <person name="Ma L.-J."/>
            <person name="Gale L.R."/>
            <person name="Schwartz D.C."/>
            <person name="Zhou S."/>
            <person name="Corby-Kistler H."/>
            <person name="Young S.K."/>
            <person name="Zeng Q."/>
            <person name="Gargeya S."/>
            <person name="Fitzgerald M."/>
            <person name="Haas B."/>
            <person name="Abouelleil A."/>
            <person name="Alvarado L."/>
            <person name="Arachchi H.M."/>
            <person name="Berlin A."/>
            <person name="Brown A."/>
            <person name="Chapman S.B."/>
            <person name="Chen Z."/>
            <person name="Dunbar C."/>
            <person name="Freedman E."/>
            <person name="Gearin G."/>
            <person name="Goldberg J."/>
            <person name="Griggs A."/>
            <person name="Gujja S."/>
            <person name="Heiman D."/>
            <person name="Howarth C."/>
            <person name="Larson L."/>
            <person name="Lui A."/>
            <person name="MacDonald P.J.P."/>
            <person name="Montmayeur A."/>
            <person name="Murphy C."/>
            <person name="Neiman D."/>
            <person name="Pearson M."/>
            <person name="Priest M."/>
            <person name="Roberts A."/>
            <person name="Saif S."/>
            <person name="Shea T."/>
            <person name="Shenoy N."/>
            <person name="Sisk P."/>
            <person name="Stolte C."/>
            <person name="Sykes S."/>
            <person name="Wortman J."/>
            <person name="Nusbaum C."/>
            <person name="Birren B."/>
        </authorList>
    </citation>
    <scope>NUCLEOTIDE SEQUENCE</scope>
    <source>
        <strain evidence="2">26406</strain>
    </source>
</reference>
<dbReference type="VEuPathDB" id="FungiDB:FOMG_17380"/>
<dbReference type="Proteomes" id="UP000030703">
    <property type="component" value="Unassembled WGS sequence"/>
</dbReference>
<name>W9Z2N1_FUSOX</name>
<feature type="region of interest" description="Disordered" evidence="1">
    <location>
        <begin position="776"/>
        <end position="839"/>
    </location>
</feature>
<accession>W9Z2N1</accession>
<organism evidence="2">
    <name type="scientific">Fusarium oxysporum f. sp. melonis 26406</name>
    <dbReference type="NCBI Taxonomy" id="1089452"/>
    <lineage>
        <taxon>Eukaryota</taxon>
        <taxon>Fungi</taxon>
        <taxon>Dikarya</taxon>
        <taxon>Ascomycota</taxon>
        <taxon>Pezizomycotina</taxon>
        <taxon>Sordariomycetes</taxon>
        <taxon>Hypocreomycetidae</taxon>
        <taxon>Hypocreales</taxon>
        <taxon>Nectriaceae</taxon>
        <taxon>Fusarium</taxon>
        <taxon>Fusarium oxysporum species complex</taxon>
    </lineage>
</organism>
<dbReference type="InterPro" id="IPR022698">
    <property type="entry name" value="OrsD"/>
</dbReference>
<feature type="compositionally biased region" description="Polar residues" evidence="1">
    <location>
        <begin position="1062"/>
        <end position="1077"/>
    </location>
</feature>
<proteinExistence type="predicted"/>
<feature type="compositionally biased region" description="Acidic residues" evidence="1">
    <location>
        <begin position="1082"/>
        <end position="1120"/>
    </location>
</feature>
<reference evidence="2" key="2">
    <citation type="submission" date="2012-05" db="EMBL/GenBank/DDBJ databases">
        <title>Annotation of the Genome Sequence of Fusarium oxysporum f. sp. melonis 26406.</title>
        <authorList>
            <consortium name="The Broad Institute Genomics Platform"/>
            <person name="Ma L.-J."/>
            <person name="Corby-Kistler H."/>
            <person name="Broz K."/>
            <person name="Gale L.R."/>
            <person name="Jonkers W."/>
            <person name="O'Donnell K."/>
            <person name="Ploetz R."/>
            <person name="Steinberg C."/>
            <person name="Schwartz D.C."/>
            <person name="VanEtten H."/>
            <person name="Zhou S."/>
            <person name="Young S.K."/>
            <person name="Zeng Q."/>
            <person name="Gargeya S."/>
            <person name="Fitzgerald M."/>
            <person name="Abouelleil A."/>
            <person name="Alvarado L."/>
            <person name="Chapman S.B."/>
            <person name="Gainer-Dewar J."/>
            <person name="Goldberg J."/>
            <person name="Griggs A."/>
            <person name="Gujja S."/>
            <person name="Hansen M."/>
            <person name="Howarth C."/>
            <person name="Imamovic A."/>
            <person name="Ireland A."/>
            <person name="Larimer J."/>
            <person name="McCowan C."/>
            <person name="Murphy C."/>
            <person name="Pearson M."/>
            <person name="Poon T.W."/>
            <person name="Priest M."/>
            <person name="Roberts A."/>
            <person name="Saif S."/>
            <person name="Shea T."/>
            <person name="Sykes S."/>
            <person name="Wortman J."/>
            <person name="Nusbaum C."/>
            <person name="Birren B."/>
        </authorList>
    </citation>
    <scope>NUCLEOTIDE SEQUENCE</scope>
    <source>
        <strain evidence="2">26406</strain>
    </source>
</reference>
<dbReference type="PANTHER" id="PTHR35711:SF1">
    <property type="entry name" value="ECTODERMAL, ISOFORM F"/>
    <property type="match status" value="1"/>
</dbReference>
<sequence length="1293" mass="147486">MEDIIQLNPDYQILICRLCQAAVRPGAGIESHFRFVYQLKGQVLKDIKDYFSTLELADPKLIAVPEDNSPAVKQLAVSDRYSCNACRYLTVARDNIVRHWREAGHGAAEERWTQVRLQTWIGARNHTRYWIVRDDSDINGPANTANAADARRQSAMDELIAASQARLKEEDAARLRKGDLKEDIDRDSPWVKRLGWVRHFGSRDLISIHDAAEWLRARAVTGRLAGKQEDKEAAHRCCWRLDSVPTETLQWLGSIILMTPSGVPFGRKGKEESMSQYKSKAYRIGRKEAFKCWAVCFTDEQWSLLHDIAEELESDRVPSSHDSGFFSGRERQAKDKDEDEDEDGDGDGDGDEDEYQDDDDSDEDEQGDEDWDEVGVEAVLAFQEQHTSWMCMGTHTVMSTIIGWMAYGKGYRQKIGGQPLIRWSEDGEGLFHMGEHISVEDFTCTLRDEVTKAEKLLDKLFGGVWQSVSKKIDIGRIIDNMVRLGAGQSFASNPKNNWLEPGPAKVMRLMEASIWDAARVRWKRQRVKRWLRDLRLLRETLLVLVHTWGGLPGRGPEVTILRHCDSWQLIRNIFILDGQVMIVTDRDKMKAIRDNGRKVARFVPDRIGRMIMAYIAWLIPTERVLRRECQLTKPRGEQLEYIWRDGNSSVWETDRLSRKLARVMQAGTGVRLGVGRYRAIAIEMGRKIRGLVMKQLEGKMDDEDEDDNVEIDPITGEPVDCGGSWNIVWDLQSTHGTRIARQHYAVHIGFPGKLQPEMIATFKEISRLWHQYLEGSGAEGEGDKEKTAVKRKRDSQVTGQQQQQKADSSNLRADRSKAKSSTKKPHETPRALTSEASTHLQQVIDREARYREALGQPRTTIHDTGTDTFAATSLWLDRTQWASIYRGSRRDVLRALIRLPDRHSLNTDYALGQGNLEGTPNLVSPREDEQKISCIMRALDLVIDRCEETIRCTSHNLLCWLLSSRLQSRREVAFNLVAEKNSEIRYRRTQKQFLAFILRTYRMPGDLRRGVMDVKLKPEISTQLDRIWEHTAWKHLDASKGTWPVMEEQRAPLVGTRYGPMDSQSINTTLNTRTSQGLDGKESDEDDEIDDENVEAWELEDDDDDEDAESDYNDSGYFDDIEGNTAGTHQDIFSGVSGDSAASVSGQFLELLFQLCIMFSTEPFLNGQPSSTLLIYFSGILGLSADCQRFQLARQYCTKLSAMIYIQRILFLEQALPLRGYQSIGIPQRQDARAFECLDEIRAKYMVLGSQYPLAELISLRDFGRNVARNEPPYQVFKLGTRPIPASAPITYP</sequence>
<protein>
    <recommendedName>
        <fullName evidence="3">C2H2-type domain-containing protein</fullName>
    </recommendedName>
</protein>
<dbReference type="HOGENOM" id="CLU_262059_0_0_1"/>
<feature type="compositionally biased region" description="Polar residues" evidence="1">
    <location>
        <begin position="796"/>
        <end position="811"/>
    </location>
</feature>
<dbReference type="EMBL" id="JH659374">
    <property type="protein sequence ID" value="EXK26019.1"/>
    <property type="molecule type" value="Genomic_DNA"/>
</dbReference>
<gene>
    <name evidence="2" type="ORF">FOMG_17380</name>
</gene>
<feature type="region of interest" description="Disordered" evidence="1">
    <location>
        <begin position="1053"/>
        <end position="1120"/>
    </location>
</feature>
<feature type="region of interest" description="Disordered" evidence="1">
    <location>
        <begin position="316"/>
        <end position="371"/>
    </location>
</feature>
<dbReference type="OrthoDB" id="3522001at2759"/>
<dbReference type="Pfam" id="PF12013">
    <property type="entry name" value="OrsD"/>
    <property type="match status" value="1"/>
</dbReference>